<dbReference type="RefSeq" id="WP_150685304.1">
    <property type="nucleotide sequence ID" value="NZ_CABPSI010000004.1"/>
</dbReference>
<evidence type="ECO:0000259" key="3">
    <source>
        <dbReference type="PROSITE" id="PS50263"/>
    </source>
</evidence>
<comment type="similarity">
    <text evidence="1">Belongs to the carbon-nitrogen hydrolase superfamily. NIT1/NIT2 family.</text>
</comment>
<dbReference type="EC" id="3.5.-.-" evidence="4"/>
<reference evidence="4 5" key="1">
    <citation type="submission" date="2019-08" db="EMBL/GenBank/DDBJ databases">
        <authorList>
            <person name="Peeters C."/>
        </authorList>
    </citation>
    <scope>NUCLEOTIDE SEQUENCE [LARGE SCALE GENOMIC DNA]</scope>
    <source>
        <strain evidence="4 5">LMG 31115</strain>
    </source>
</reference>
<keyword evidence="2 4" id="KW-0378">Hydrolase</keyword>
<evidence type="ECO:0000256" key="2">
    <source>
        <dbReference type="ARBA" id="ARBA00022801"/>
    </source>
</evidence>
<evidence type="ECO:0000256" key="1">
    <source>
        <dbReference type="ARBA" id="ARBA00010613"/>
    </source>
</evidence>
<dbReference type="PROSITE" id="PS01227">
    <property type="entry name" value="UPF0012"/>
    <property type="match status" value="1"/>
</dbReference>
<keyword evidence="5" id="KW-1185">Reference proteome</keyword>
<dbReference type="SUPFAM" id="SSF56317">
    <property type="entry name" value="Carbon-nitrogen hydrolase"/>
    <property type="match status" value="1"/>
</dbReference>
<evidence type="ECO:0000313" key="5">
    <source>
        <dbReference type="Proteomes" id="UP000333828"/>
    </source>
</evidence>
<dbReference type="InterPro" id="IPR003010">
    <property type="entry name" value="C-N_Hydrolase"/>
</dbReference>
<protein>
    <submittedName>
        <fullName evidence="4">Hydrolase</fullName>
        <ecNumber evidence="4">3.5.-.-</ecNumber>
    </submittedName>
</protein>
<organism evidence="4 5">
    <name type="scientific">Pandoraea iniqua</name>
    <dbReference type="NCBI Taxonomy" id="2508288"/>
    <lineage>
        <taxon>Bacteria</taxon>
        <taxon>Pseudomonadati</taxon>
        <taxon>Pseudomonadota</taxon>
        <taxon>Betaproteobacteria</taxon>
        <taxon>Burkholderiales</taxon>
        <taxon>Burkholderiaceae</taxon>
        <taxon>Pandoraea</taxon>
    </lineage>
</organism>
<dbReference type="AlphaFoldDB" id="A0A5E4X901"/>
<evidence type="ECO:0000313" key="4">
    <source>
        <dbReference type="EMBL" id="VVE32804.1"/>
    </source>
</evidence>
<dbReference type="PROSITE" id="PS50263">
    <property type="entry name" value="CN_HYDROLASE"/>
    <property type="match status" value="1"/>
</dbReference>
<accession>A0A5E4X901</accession>
<dbReference type="InterPro" id="IPR001110">
    <property type="entry name" value="UPF0012_CS"/>
</dbReference>
<gene>
    <name evidence="4" type="ORF">PIN31115_03723</name>
</gene>
<dbReference type="PANTHER" id="PTHR23088">
    <property type="entry name" value="NITRILASE-RELATED"/>
    <property type="match status" value="1"/>
</dbReference>
<dbReference type="Pfam" id="PF00795">
    <property type="entry name" value="CN_hydrolase"/>
    <property type="match status" value="1"/>
</dbReference>
<dbReference type="Gene3D" id="3.60.110.10">
    <property type="entry name" value="Carbon-nitrogen hydrolase"/>
    <property type="match status" value="1"/>
</dbReference>
<dbReference type="InterPro" id="IPR045254">
    <property type="entry name" value="Nit1/2_C-N_Hydrolase"/>
</dbReference>
<dbReference type="GO" id="GO:0016811">
    <property type="term" value="F:hydrolase activity, acting on carbon-nitrogen (but not peptide) bonds, in linear amides"/>
    <property type="evidence" value="ECO:0007669"/>
    <property type="project" value="InterPro"/>
</dbReference>
<proteinExistence type="inferred from homology"/>
<feature type="domain" description="CN hydrolase" evidence="3">
    <location>
        <begin position="20"/>
        <end position="266"/>
    </location>
</feature>
<dbReference type="InterPro" id="IPR036526">
    <property type="entry name" value="C-N_Hydrolase_sf"/>
</dbReference>
<dbReference type="EMBL" id="CABPSI010000004">
    <property type="protein sequence ID" value="VVE32804.1"/>
    <property type="molecule type" value="Genomic_DNA"/>
</dbReference>
<sequence length="291" mass="31633">MSVLSSALPTPHGGPVAERLRVACVQVCARNDVKENVADTLAWIRQAALGGAQLIALPEAVDYLDPDFQRTRDYARAPSEHFALAAYKAAALDLGCWLLVGSITTRDADGELVNRSMLISPQGEEVCHYDKIHLFDALPGSSSFTESNLYKRGARAQLWDGPWGRLGFSICYDVRFPQLYRALAQAGANLIAVPAAFMKITGEAHWHTLLRARAIETGCYIIAPAQCGHHYGERYSYGHSLIVDPWGEILADGGLAPGIVMADIDPARVDWARTSIPSLGQDRSFDVQVGA</sequence>
<name>A0A5E4X901_9BURK</name>
<dbReference type="CDD" id="cd07572">
    <property type="entry name" value="nit"/>
    <property type="match status" value="1"/>
</dbReference>
<dbReference type="Proteomes" id="UP000333828">
    <property type="component" value="Unassembled WGS sequence"/>
</dbReference>
<dbReference type="PANTHER" id="PTHR23088:SF27">
    <property type="entry name" value="DEAMINATED GLUTATHIONE AMIDASE"/>
    <property type="match status" value="1"/>
</dbReference>